<feature type="coiled-coil region" evidence="1">
    <location>
        <begin position="1769"/>
        <end position="1796"/>
    </location>
</feature>
<gene>
    <name evidence="3" type="ORF">KVV02_008580</name>
</gene>
<dbReference type="GO" id="GO:0000045">
    <property type="term" value="P:autophagosome assembly"/>
    <property type="evidence" value="ECO:0007669"/>
    <property type="project" value="InterPro"/>
</dbReference>
<feature type="compositionally biased region" description="Polar residues" evidence="2">
    <location>
        <begin position="40"/>
        <end position="50"/>
    </location>
</feature>
<feature type="coiled-coil region" evidence="1">
    <location>
        <begin position="1490"/>
        <end position="1517"/>
    </location>
</feature>
<feature type="coiled-coil region" evidence="1">
    <location>
        <begin position="1425"/>
        <end position="1459"/>
    </location>
</feature>
<dbReference type="PANTHER" id="PTHR19878:SF8">
    <property type="entry name" value="AUTOPHAGY-RELATED 16, ISOFORM F"/>
    <property type="match status" value="1"/>
</dbReference>
<feature type="compositionally biased region" description="Polar residues" evidence="2">
    <location>
        <begin position="606"/>
        <end position="618"/>
    </location>
</feature>
<feature type="compositionally biased region" description="Polar residues" evidence="2">
    <location>
        <begin position="2359"/>
        <end position="2372"/>
    </location>
</feature>
<feature type="coiled-coil region" evidence="1">
    <location>
        <begin position="2402"/>
        <end position="2504"/>
    </location>
</feature>
<feature type="compositionally biased region" description="Low complexity" evidence="2">
    <location>
        <begin position="2344"/>
        <end position="2358"/>
    </location>
</feature>
<feature type="compositionally biased region" description="Pro residues" evidence="2">
    <location>
        <begin position="110"/>
        <end position="135"/>
    </location>
</feature>
<feature type="compositionally biased region" description="Polar residues" evidence="2">
    <location>
        <begin position="1258"/>
        <end position="1267"/>
    </location>
</feature>
<feature type="region of interest" description="Disordered" evidence="2">
    <location>
        <begin position="1"/>
        <end position="393"/>
    </location>
</feature>
<feature type="region of interest" description="Disordered" evidence="2">
    <location>
        <begin position="1651"/>
        <end position="1674"/>
    </location>
</feature>
<feature type="compositionally biased region" description="Polar residues" evidence="2">
    <location>
        <begin position="340"/>
        <end position="353"/>
    </location>
</feature>
<dbReference type="PANTHER" id="PTHR19878">
    <property type="entry name" value="AUTOPHAGY PROTEIN 16-LIKE"/>
    <property type="match status" value="1"/>
</dbReference>
<feature type="compositionally biased region" description="Low complexity" evidence="2">
    <location>
        <begin position="10"/>
        <end position="21"/>
    </location>
</feature>
<evidence type="ECO:0000313" key="4">
    <source>
        <dbReference type="Proteomes" id="UP000717515"/>
    </source>
</evidence>
<name>A0A9P8A822_MORAP</name>
<feature type="coiled-coil region" evidence="1">
    <location>
        <begin position="1821"/>
        <end position="1917"/>
    </location>
</feature>
<feature type="region of interest" description="Disordered" evidence="2">
    <location>
        <begin position="659"/>
        <end position="727"/>
    </location>
</feature>
<evidence type="ECO:0000256" key="1">
    <source>
        <dbReference type="SAM" id="Coils"/>
    </source>
</evidence>
<feature type="compositionally biased region" description="Polar residues" evidence="2">
    <location>
        <begin position="2333"/>
        <end position="2343"/>
    </location>
</feature>
<feature type="compositionally biased region" description="Pro residues" evidence="2">
    <location>
        <begin position="143"/>
        <end position="154"/>
    </location>
</feature>
<feature type="coiled-coil region" evidence="1">
    <location>
        <begin position="1542"/>
        <end position="1583"/>
    </location>
</feature>
<feature type="compositionally biased region" description="Polar residues" evidence="2">
    <location>
        <begin position="316"/>
        <end position="330"/>
    </location>
</feature>
<keyword evidence="1" id="KW-0175">Coiled coil</keyword>
<feature type="region of interest" description="Disordered" evidence="2">
    <location>
        <begin position="1157"/>
        <end position="1207"/>
    </location>
</feature>
<feature type="region of interest" description="Disordered" evidence="2">
    <location>
        <begin position="2330"/>
        <end position="2372"/>
    </location>
</feature>
<reference evidence="3" key="1">
    <citation type="submission" date="2021-07" db="EMBL/GenBank/DDBJ databases">
        <title>Draft genome of Mortierella alpina, strain LL118, isolated from an aspen leaf litter sample.</title>
        <authorList>
            <person name="Yang S."/>
            <person name="Vinatzer B.A."/>
        </authorList>
    </citation>
    <scope>NUCLEOTIDE SEQUENCE</scope>
    <source>
        <strain evidence="3">LL118</strain>
    </source>
</reference>
<evidence type="ECO:0000313" key="3">
    <source>
        <dbReference type="EMBL" id="KAG9324376.1"/>
    </source>
</evidence>
<feature type="compositionally biased region" description="Low complexity" evidence="2">
    <location>
        <begin position="247"/>
        <end position="271"/>
    </location>
</feature>
<protein>
    <submittedName>
        <fullName evidence="3">Uncharacterized protein</fullName>
    </submittedName>
</protein>
<sequence>MQNLPPGHPASDTSSSSAQQDLPTADSLFGDSSPMAASVPLTTGMNRAQLTSTAPRPPAPPSGTQATVRPFRPQHQGPPPAGRQPMVQSQLRPRPPPQHLQQQQHQYPQYPRPPPQHQQHPRPPMQPRPRPPMRPPLQQSGPQPRPSPPRPSLPEAPRATGRTSFPMSPGPHTPGPTTKASPAMYKSPRSSIIELSPSSSLAPVSVGDSLPSADVLFGGGSTPFDLFQPQQRSPAAPAQKLTPTNASSQPQSRTQLQSLQQPQPQPQTQPQFPADSDQGQEPLQPNRIKHHDQEPVRKPDTLTQTAPIPAPDRSPPSISMSNTQQVPPSNSDREHKADQTQENTHQPDSQTHQGADPFAQHSAAPMDDGAHQDSSSLFTGSTDMDASHFFSNNPDTDTSMLFGGSSTKASSPFFGSFSVQGSSALNGESHTAESAAGSSTRAVMDSDQSHKDVFAHQELQEDLVISNGHDQTQPKQPHVGSGSLSTVSIPASHLEAAHDNVRLSEHLQVHPATPAESLSDQLLKTPMEFSHHNALSQDLMKAAATQEIVSNSQLQHAQASPPHIHRQQQPRLEVDLPLMTFISQKHLSLPLEQDPQQHGAHAPASQYHTSAGLQQPLQPDSYEPLFTSSLHTIAGLLPNPVDDIQPTYQQSSHNQLFEPQQEQHVPRANTGHTLSQSAQPVQQPIVVASSNATETTHQFPSIQPARLSQPSYDQPIPFHDRLSGPSSPVFGREVVGPYIAGDTARHSSSYSIMELSSELAQTPYFSQARQSPLIQEHLQTASAGTSSYLESPHWKPTPVEAEAETGAFDQVSLSEDTAGSAPSVPEVHSPPVRERGLASLLDPQTLSAVEDLLNMPKSAAFERGMSRLFKGVKSSATSIFATPLTQSQAKAVESMDELAAKVDSVAQPEIGVSATALPQQDIPANASTDVSVQFTKHGTSQGGPAAEISATPEPRVEVLSSDPLVNHLGAPSAASKSLGSTHDLLALIAKSSEEPQQEISASSLSKGISLVDAMEPNQALHVPVLLPVTEPEYRAPHPKTRVSHRENRMSESEYLVHEPEYHAPEPEYHVPQAELPMPKPEYHVPEPEHQVPEPNHYRKPELECCVPDVAASDPAASAYTHTETDIPEIQLPSTSLTEAKTNPVEEDEAHMSRFQYAESSTFSQSQTVAEQNSGQLLDPPVQAHPSLSPDFGKHHHHMPVSPVLPRASSPSVLDREVLLKKQAAVSALQAVGVAVRARPDKKERLLEKARELLERRQQSSASQYNNGSHRHYQSALPTSPLIRSSALSNYEPRHSSESERRMYPGSARPSMESNRASMDFAGSETSGHETITTAFHAAPPLSLAAMPLIQEGISGASDALASHRLQAENEQLKQQIQTMGAQFRTLETNAANSELLKAQHEEMRHQIAQMHTSLAEATAAQQQALWNHTRQLESIQDENKQLRAELEQARRYVQDHTSSLTRCEGLEAELAQMRIRCQENGASTVELERMASVRQENERLRRELQDAQQQLLRDSRTHLSSSPITISSDGVMYSPEQLSKEAEGLRRQLKGQRDEMKEWQEQVKRSETERRDLFTKIEHLERSLADADKHRNEQKSHQAMKDEAYKVIQERLVASFEEEKAQYMDEEAFKMVKLEHRYNLVNEELEALRAKGAEDDQRQNEDAQRQSQERESAKVQALLEEQDILKGSMSKLQQHVLQLESDLDAARRSEMAAQELKKSEKLWKASVVAVENQRIALQKELDDCKALLDDQNCSGTSARVDREKESLEMASLTTALELSRKREQELKNELELASHTIKESALMQRRSSVDKDQSLHRQIELDRLSELAAKQQENLIAAQEEKMLTEDLLQRAQIELMAAKAEISQLESTLQSDSAGNSPDTDLQQEMEEARQNLLNLQRELQEREELLEELRSHQEDSGDTSEWLQREQAWTGRVSDLTLQLENSVAAQQQLQQRLEEAERSLQDGIFTSTAESSDLVAQVYTLTEQLEQEKKLSGNRSDQLEKQLERAMNLLLEKQREAEQTSLELASLKHQTAVAERELEQLRLRNNDDEQHLGRSTASAQVLEQKLEEAQANGRKVESALTALQKDKEALSDQLSMQERLITQNTAEAESSMQRLHQLEQDLESANQKGTTEDNRIAELEAELAMKQKVHTQAQSQLEMIVTMFGKLLRPTEDQEELSALESTVEASLVGLQPLGVRVQSLSRVGVSFVALQRLEVDNKKKVQDLQAEVSRLQQHAQELKDRQKEANDQEHSLNQSDGGDKSEVDALRLKLTRAEQGIGKLQQFLQEFQNEKKAAIFELQQRLDESDKEVNIAQSQLAKAQAMLLARPSNPGTPTQGSFQSSSLLALPSESSTPPYNQHQNQGSHPASTKASMEYNRALLSDETFRGTELIHHEAVLALEPLRQQKAELERTLQDLRHRYELSQRENDTLLSELERENQKLRARAERMSPDVSKEHLERIRELELEQLELSRQLKTANREREFTRQDMRSLKAELAKLRAART</sequence>
<feature type="region of interest" description="Disordered" evidence="2">
    <location>
        <begin position="592"/>
        <end position="624"/>
    </location>
</feature>
<comment type="caution">
    <text evidence="3">The sequence shown here is derived from an EMBL/GenBank/DDBJ whole genome shotgun (WGS) entry which is preliminary data.</text>
</comment>
<feature type="coiled-coil region" evidence="1">
    <location>
        <begin position="1362"/>
        <end position="1389"/>
    </location>
</feature>
<feature type="compositionally biased region" description="Basic and acidic residues" evidence="2">
    <location>
        <begin position="1291"/>
        <end position="1302"/>
    </location>
</feature>
<feature type="region of interest" description="Disordered" evidence="2">
    <location>
        <begin position="2243"/>
        <end position="2265"/>
    </location>
</feature>
<evidence type="ECO:0000256" key="2">
    <source>
        <dbReference type="SAM" id="MobiDB-lite"/>
    </source>
</evidence>
<feature type="compositionally biased region" description="Basic and acidic residues" evidence="2">
    <location>
        <begin position="1651"/>
        <end position="1673"/>
    </location>
</feature>
<dbReference type="Proteomes" id="UP000717515">
    <property type="component" value="Unassembled WGS sequence"/>
</dbReference>
<feature type="compositionally biased region" description="Polar residues" evidence="2">
    <location>
        <begin position="372"/>
        <end position="393"/>
    </location>
</feature>
<feature type="compositionally biased region" description="Basic and acidic residues" evidence="2">
    <location>
        <begin position="2243"/>
        <end position="2254"/>
    </location>
</feature>
<feature type="compositionally biased region" description="Polar residues" evidence="2">
    <location>
        <begin position="1275"/>
        <end position="1288"/>
    </location>
</feature>
<feature type="region of interest" description="Disordered" evidence="2">
    <location>
        <begin position="1254"/>
        <end position="1313"/>
    </location>
</feature>
<feature type="compositionally biased region" description="Polar residues" evidence="2">
    <location>
        <begin position="670"/>
        <end position="712"/>
    </location>
</feature>
<dbReference type="InterPro" id="IPR045160">
    <property type="entry name" value="ATG16"/>
</dbReference>
<dbReference type="EMBL" id="JAIFTL010000068">
    <property type="protein sequence ID" value="KAG9324376.1"/>
    <property type="molecule type" value="Genomic_DNA"/>
</dbReference>
<feature type="compositionally biased region" description="Low complexity" evidence="2">
    <location>
        <begin position="99"/>
        <end position="109"/>
    </location>
</feature>
<accession>A0A9P8A822</accession>
<feature type="compositionally biased region" description="Polar residues" evidence="2">
    <location>
        <begin position="1157"/>
        <end position="1175"/>
    </location>
</feature>
<feature type="compositionally biased region" description="Basic and acidic residues" evidence="2">
    <location>
        <begin position="291"/>
        <end position="300"/>
    </location>
</feature>
<organism evidence="3 4">
    <name type="scientific">Mortierella alpina</name>
    <name type="common">Oleaginous fungus</name>
    <name type="synonym">Mortierella renispora</name>
    <dbReference type="NCBI Taxonomy" id="64518"/>
    <lineage>
        <taxon>Eukaryota</taxon>
        <taxon>Fungi</taxon>
        <taxon>Fungi incertae sedis</taxon>
        <taxon>Mucoromycota</taxon>
        <taxon>Mortierellomycotina</taxon>
        <taxon>Mortierellomycetes</taxon>
        <taxon>Mortierellales</taxon>
        <taxon>Mortierellaceae</taxon>
        <taxon>Mortierella</taxon>
    </lineage>
</organism>
<proteinExistence type="predicted"/>
<feature type="coiled-coil region" evidence="1">
    <location>
        <begin position="2299"/>
        <end position="2326"/>
    </location>
</feature>
<feature type="compositionally biased region" description="Low complexity" evidence="2">
    <location>
        <begin position="187"/>
        <end position="206"/>
    </location>
</feature>
<feature type="compositionally biased region" description="Low complexity" evidence="2">
    <location>
        <begin position="228"/>
        <end position="239"/>
    </location>
</feature>
<feature type="coiled-coil region" evidence="1">
    <location>
        <begin position="1942"/>
        <end position="2159"/>
    </location>
</feature>